<gene>
    <name evidence="4" type="primary">flK</name>
    <name evidence="4" type="ORF">SPSYN_00540</name>
</gene>
<evidence type="ECO:0000313" key="4">
    <source>
        <dbReference type="EMBL" id="KAF1085811.1"/>
    </source>
</evidence>
<feature type="active site" evidence="1">
    <location>
        <position position="38"/>
    </location>
</feature>
<name>A0A9D3AYT6_9FIRM</name>
<dbReference type="InterPro" id="IPR054485">
    <property type="entry name" value="FlK-like_dom"/>
</dbReference>
<dbReference type="Pfam" id="PF22636">
    <property type="entry name" value="FlK"/>
    <property type="match status" value="1"/>
</dbReference>
<sequence length="132" mass="14337">MFLTDNIKPGLVGIAQVEVNEQNTAIAYGSGGIKVYATPAMIGLMEKAALSSVDPLLPEGYSTVGIKVNVEHVAATPIGGNVRAHSKLMEIDGRRLVFDVQAYDDIRLVGQGIHERFIVQSDQFLQRVTKQK</sequence>
<proteinExistence type="predicted"/>
<evidence type="ECO:0000256" key="2">
    <source>
        <dbReference type="PIRSR" id="PIRSR014972-2"/>
    </source>
</evidence>
<dbReference type="Proteomes" id="UP000798488">
    <property type="component" value="Unassembled WGS sequence"/>
</dbReference>
<evidence type="ECO:0000256" key="1">
    <source>
        <dbReference type="PIRSR" id="PIRSR014972-1"/>
    </source>
</evidence>
<evidence type="ECO:0000313" key="5">
    <source>
        <dbReference type="Proteomes" id="UP000798488"/>
    </source>
</evidence>
<dbReference type="OrthoDB" id="6902891at2"/>
<dbReference type="SUPFAM" id="SSF54637">
    <property type="entry name" value="Thioesterase/thiol ester dehydrase-isomerase"/>
    <property type="match status" value="1"/>
</dbReference>
<dbReference type="RefSeq" id="WP_161820977.1">
    <property type="nucleotide sequence ID" value="NZ_LSRS01000002.1"/>
</dbReference>
<dbReference type="PANTHER" id="PTHR36934:SF1">
    <property type="entry name" value="THIOESTERASE DOMAIN-CONTAINING PROTEIN"/>
    <property type="match status" value="1"/>
</dbReference>
<dbReference type="EC" id="3.1.2.29" evidence="4"/>
<feature type="domain" description="Fluoroacetyl-CoA-specific thioesterase-like" evidence="3">
    <location>
        <begin position="19"/>
        <end position="121"/>
    </location>
</feature>
<feature type="active site" evidence="1">
    <location>
        <position position="72"/>
    </location>
</feature>
<dbReference type="AlphaFoldDB" id="A0A9D3AYT6"/>
<evidence type="ECO:0000259" key="3">
    <source>
        <dbReference type="Pfam" id="PF22636"/>
    </source>
</evidence>
<dbReference type="InterPro" id="IPR025540">
    <property type="entry name" value="FlK"/>
</dbReference>
<accession>A0A9D3AYT6</accession>
<dbReference type="GO" id="GO:0016787">
    <property type="term" value="F:hydrolase activity"/>
    <property type="evidence" value="ECO:0007669"/>
    <property type="project" value="UniProtKB-KW"/>
</dbReference>
<keyword evidence="5" id="KW-1185">Reference proteome</keyword>
<feature type="active site" evidence="1">
    <location>
        <position position="46"/>
    </location>
</feature>
<reference evidence="4" key="1">
    <citation type="submission" date="2016-02" db="EMBL/GenBank/DDBJ databases">
        <title>Draft Genome Sequence of Sporotomaculum syntrophicum Strain FB, a Syntrophic Benzoate Degrader.</title>
        <authorList>
            <person name="Nobu M.K."/>
            <person name="Narihiro T."/>
            <person name="Qiu Y.-L."/>
            <person name="Ohashi A."/>
            <person name="Liu W.-T."/>
            <person name="Yuji S."/>
        </authorList>
    </citation>
    <scope>NUCLEOTIDE SEQUENCE</scope>
    <source>
        <strain evidence="4">FB</strain>
    </source>
</reference>
<dbReference type="Gene3D" id="3.10.129.10">
    <property type="entry name" value="Hotdog Thioesterase"/>
    <property type="match status" value="1"/>
</dbReference>
<feature type="binding site" evidence="2">
    <location>
        <position position="65"/>
    </location>
    <ligand>
        <name>CoA</name>
        <dbReference type="ChEBI" id="CHEBI:57287"/>
    </ligand>
</feature>
<feature type="binding site" evidence="2">
    <location>
        <position position="116"/>
    </location>
    <ligand>
        <name>substrate</name>
    </ligand>
</feature>
<dbReference type="PANTHER" id="PTHR36934">
    <property type="entry name" value="BLR0278 PROTEIN"/>
    <property type="match status" value="1"/>
</dbReference>
<dbReference type="PIRSF" id="PIRSF014972">
    <property type="entry name" value="FlK"/>
    <property type="match status" value="1"/>
</dbReference>
<dbReference type="EMBL" id="LSRS01000002">
    <property type="protein sequence ID" value="KAF1085811.1"/>
    <property type="molecule type" value="Genomic_DNA"/>
</dbReference>
<protein>
    <submittedName>
        <fullName evidence="4">Fluoroacetyl-CoA thioesterase</fullName>
        <ecNumber evidence="4">3.1.2.29</ecNumber>
    </submittedName>
</protein>
<dbReference type="InterPro" id="IPR029069">
    <property type="entry name" value="HotDog_dom_sf"/>
</dbReference>
<feature type="binding site" evidence="2">
    <location>
        <position position="65"/>
    </location>
    <ligand>
        <name>substrate</name>
    </ligand>
</feature>
<keyword evidence="4" id="KW-0378">Hydrolase</keyword>
<comment type="caution">
    <text evidence="4">The sequence shown here is derived from an EMBL/GenBank/DDBJ whole genome shotgun (WGS) entry which is preliminary data.</text>
</comment>
<organism evidence="4 5">
    <name type="scientific">Sporotomaculum syntrophicum</name>
    <dbReference type="NCBI Taxonomy" id="182264"/>
    <lineage>
        <taxon>Bacteria</taxon>
        <taxon>Bacillati</taxon>
        <taxon>Bacillota</taxon>
        <taxon>Clostridia</taxon>
        <taxon>Eubacteriales</taxon>
        <taxon>Desulfallaceae</taxon>
        <taxon>Sporotomaculum</taxon>
    </lineage>
</organism>